<evidence type="ECO:0000256" key="1">
    <source>
        <dbReference type="SAM" id="MobiDB-lite"/>
    </source>
</evidence>
<keyword evidence="2" id="KW-0812">Transmembrane</keyword>
<reference evidence="3 4" key="1">
    <citation type="journal article" date="2018" name="Front. Microbiol.">
        <title>Genomic and genetic insights into a cosmopolitan fungus, Paecilomyces variotii (Eurotiales).</title>
        <authorList>
            <person name="Urquhart A.S."/>
            <person name="Mondo S.J."/>
            <person name="Makela M.R."/>
            <person name="Hane J.K."/>
            <person name="Wiebenga A."/>
            <person name="He G."/>
            <person name="Mihaltcheva S."/>
            <person name="Pangilinan J."/>
            <person name="Lipzen A."/>
            <person name="Barry K."/>
            <person name="de Vries R.P."/>
            <person name="Grigoriev I.V."/>
            <person name="Idnurm A."/>
        </authorList>
    </citation>
    <scope>NUCLEOTIDE SEQUENCE [LARGE SCALE GENOMIC DNA]</scope>
    <source>
        <strain evidence="3 4">CBS 101075</strain>
    </source>
</reference>
<sequence>MSSIDGYQYLIHDLRICRDILDGVLKSANGTFLHTHVKGDLLFCKSTLEKYAEQEANGNFQSSRRRMSLAADREAFPPETPFDSRKDTARTKFQKATRLCEDTICSAPDLYGTCASNRLRLKKGAKAVCSMCYPYKDYALIRAHCRRRRYQEARAFYVLCAVMIAAMTAAVALVCIRDVRRKSKDGRPDTERRINKSPTRQRSVSRPSKRIGGISGNQWLSRVPFLKKRHNMEKKPDATDSDISSSTKNSTLQQKWDRLGIFSRGTRKRVQDVFDLEALSTKNTQSTVTDVTEKVPVLPRARRMSSRFPLTEIDSGPSLTDFYGENLLPPNDPFATIHTTRPSEKGLAGTEDV</sequence>
<dbReference type="EMBL" id="RCNU01000009">
    <property type="protein sequence ID" value="RWQ93557.1"/>
    <property type="molecule type" value="Genomic_DNA"/>
</dbReference>
<protein>
    <submittedName>
        <fullName evidence="3">Uncharacterized protein</fullName>
    </submittedName>
</protein>
<organism evidence="3 4">
    <name type="scientific">Byssochlamys spectabilis</name>
    <name type="common">Paecilomyces variotii</name>
    <dbReference type="NCBI Taxonomy" id="264951"/>
    <lineage>
        <taxon>Eukaryota</taxon>
        <taxon>Fungi</taxon>
        <taxon>Dikarya</taxon>
        <taxon>Ascomycota</taxon>
        <taxon>Pezizomycotina</taxon>
        <taxon>Eurotiomycetes</taxon>
        <taxon>Eurotiomycetidae</taxon>
        <taxon>Eurotiales</taxon>
        <taxon>Thermoascaceae</taxon>
        <taxon>Paecilomyces</taxon>
    </lineage>
</organism>
<evidence type="ECO:0000256" key="2">
    <source>
        <dbReference type="SAM" id="Phobius"/>
    </source>
</evidence>
<name>A0A443HP42_BYSSP</name>
<proteinExistence type="predicted"/>
<evidence type="ECO:0000313" key="3">
    <source>
        <dbReference type="EMBL" id="RWQ93557.1"/>
    </source>
</evidence>
<dbReference type="Proteomes" id="UP000283841">
    <property type="component" value="Unassembled WGS sequence"/>
</dbReference>
<gene>
    <name evidence="3" type="ORF">C8Q69DRAFT_473962</name>
</gene>
<feature type="region of interest" description="Disordered" evidence="1">
    <location>
        <begin position="184"/>
        <end position="215"/>
    </location>
</feature>
<feature type="region of interest" description="Disordered" evidence="1">
    <location>
        <begin position="232"/>
        <end position="251"/>
    </location>
</feature>
<dbReference type="AlphaFoldDB" id="A0A443HP42"/>
<dbReference type="GeneID" id="39600370"/>
<dbReference type="RefSeq" id="XP_028483202.1">
    <property type="nucleotide sequence ID" value="XM_028631093.1"/>
</dbReference>
<keyword evidence="2" id="KW-0472">Membrane</keyword>
<evidence type="ECO:0000313" key="4">
    <source>
        <dbReference type="Proteomes" id="UP000283841"/>
    </source>
</evidence>
<feature type="transmembrane region" description="Helical" evidence="2">
    <location>
        <begin position="155"/>
        <end position="176"/>
    </location>
</feature>
<dbReference type="STRING" id="264951.A0A443HP42"/>
<feature type="compositionally biased region" description="Basic and acidic residues" evidence="1">
    <location>
        <begin position="185"/>
        <end position="194"/>
    </location>
</feature>
<feature type="compositionally biased region" description="Polar residues" evidence="1">
    <location>
        <begin position="241"/>
        <end position="251"/>
    </location>
</feature>
<comment type="caution">
    <text evidence="3">The sequence shown here is derived from an EMBL/GenBank/DDBJ whole genome shotgun (WGS) entry which is preliminary data.</text>
</comment>
<feature type="compositionally biased region" description="Polar residues" evidence="1">
    <location>
        <begin position="196"/>
        <end position="206"/>
    </location>
</feature>
<keyword evidence="4" id="KW-1185">Reference proteome</keyword>
<keyword evidence="2" id="KW-1133">Transmembrane helix</keyword>
<dbReference type="VEuPathDB" id="FungiDB:C8Q69DRAFT_473962"/>
<accession>A0A443HP42</accession>